<accession>A0A8T8K5N5</accession>
<evidence type="ECO:0000313" key="1">
    <source>
        <dbReference type="EMBL" id="QUH23896.1"/>
    </source>
</evidence>
<gene>
    <name evidence="1" type="ORF">HYG87_09085</name>
</gene>
<proteinExistence type="predicted"/>
<dbReference type="RefSeq" id="WP_211532853.1">
    <property type="nucleotide sequence ID" value="NZ_CP058560.1"/>
</dbReference>
<evidence type="ECO:0000313" key="2">
    <source>
        <dbReference type="Proteomes" id="UP000681041"/>
    </source>
</evidence>
<dbReference type="AlphaFoldDB" id="A0A8T8K5N5"/>
<dbReference type="EMBL" id="CP058560">
    <property type="protein sequence ID" value="QUH23896.1"/>
    <property type="molecule type" value="Genomic_DNA"/>
</dbReference>
<sequence length="111" mass="13004">MSDKQAQKAEKELKARMRLFKKLLKDEKEKIKFYDGICGSEILVRLELFLPSDNPDKFVDGIILYMNDSGKIVDAEYYFKELEEGAITRISDEDLKVVQELFQDEFSLEIE</sequence>
<dbReference type="Proteomes" id="UP000681041">
    <property type="component" value="Chromosome"/>
</dbReference>
<reference evidence="1" key="1">
    <citation type="submission" date="2020-07" db="EMBL/GenBank/DDBJ databases">
        <title>Methanobacterium. sp. MethCan genome.</title>
        <authorList>
            <person name="Postec A."/>
            <person name="Quemeneur M."/>
        </authorList>
    </citation>
    <scope>NUCLEOTIDE SEQUENCE</scope>
    <source>
        <strain evidence="1">MethCAN</strain>
    </source>
</reference>
<organism evidence="1 2">
    <name type="scientific">Methanobacterium alkalithermotolerans</name>
    <dbReference type="NCBI Taxonomy" id="2731220"/>
    <lineage>
        <taxon>Archaea</taxon>
        <taxon>Methanobacteriati</taxon>
        <taxon>Methanobacteriota</taxon>
        <taxon>Methanomada group</taxon>
        <taxon>Methanobacteria</taxon>
        <taxon>Methanobacteriales</taxon>
        <taxon>Methanobacteriaceae</taxon>
        <taxon>Methanobacterium</taxon>
    </lineage>
</organism>
<name>A0A8T8K5N5_9EURY</name>
<keyword evidence="2" id="KW-1185">Reference proteome</keyword>
<protein>
    <submittedName>
        <fullName evidence="1">Uncharacterized protein</fullName>
    </submittedName>
</protein>
<dbReference type="OrthoDB" id="78026at2157"/>
<dbReference type="GeneID" id="64820916"/>
<dbReference type="KEGG" id="meme:HYG87_09085"/>